<organism evidence="8 9">
    <name type="scientific">Moorena producens (strain JHB)</name>
    <dbReference type="NCBI Taxonomy" id="1454205"/>
    <lineage>
        <taxon>Bacteria</taxon>
        <taxon>Bacillati</taxon>
        <taxon>Cyanobacteriota</taxon>
        <taxon>Cyanophyceae</taxon>
        <taxon>Coleofasciculales</taxon>
        <taxon>Coleofasciculaceae</taxon>
        <taxon>Moorena</taxon>
    </lineage>
</organism>
<feature type="transmembrane region" description="Helical" evidence="7">
    <location>
        <begin position="327"/>
        <end position="346"/>
    </location>
</feature>
<evidence type="ECO:0000256" key="1">
    <source>
        <dbReference type="ARBA" id="ARBA00004651"/>
    </source>
</evidence>
<protein>
    <submittedName>
        <fullName evidence="8">Lipopolysaccharide biosynthesis protein</fullName>
    </submittedName>
</protein>
<evidence type="ECO:0000313" key="8">
    <source>
        <dbReference type="EMBL" id="AOY81440.1"/>
    </source>
</evidence>
<evidence type="ECO:0000256" key="5">
    <source>
        <dbReference type="ARBA" id="ARBA00022989"/>
    </source>
</evidence>
<comment type="similarity">
    <text evidence="2">Belongs to the polysaccharide synthase family.</text>
</comment>
<dbReference type="PANTHER" id="PTHR30250:SF10">
    <property type="entry name" value="LIPOPOLYSACCHARIDE BIOSYNTHESIS PROTEIN WZXC"/>
    <property type="match status" value="1"/>
</dbReference>
<dbReference type="PANTHER" id="PTHR30250">
    <property type="entry name" value="PST FAMILY PREDICTED COLANIC ACID TRANSPORTER"/>
    <property type="match status" value="1"/>
</dbReference>
<evidence type="ECO:0000256" key="4">
    <source>
        <dbReference type="ARBA" id="ARBA00022692"/>
    </source>
</evidence>
<keyword evidence="4 7" id="KW-0812">Transmembrane</keyword>
<dbReference type="GO" id="GO:0005886">
    <property type="term" value="C:plasma membrane"/>
    <property type="evidence" value="ECO:0007669"/>
    <property type="project" value="UniProtKB-SubCell"/>
</dbReference>
<evidence type="ECO:0000256" key="7">
    <source>
        <dbReference type="SAM" id="Phobius"/>
    </source>
</evidence>
<name>A0A1D9G1Z5_MOOP1</name>
<sequence length="413" mass="46209">MLINKFKQLSSGEFIRNAGWMGIAELVNRLSRLATTVTLARMFTPQDYGLVSAIYTTFEFGNVLILRAGTESKIIQASEQELEAVCNTSYWLNWIFGGLMFVIQCIAAFPIAKFYGNNQIILPIITIALIYLMMPLFIVQSAMIRRDNRLKVTAFANACQAIIGNIITVILAILGMGVWAAVWAMVLSTPVHILINYRHHPWRAPTSLKLHNWQSVLSFSCKILGVELLEKVRSNLDYLLVGGFLGVEALGLYFFAFNAGLGISQNVIKLFTSSVFPYLCAVRENLTQLKNRYFSSLKTTAIIVLPLILLQASLAPLYVPIVFGQKWVVAIPILILICLSALPLALTNTTTELLNAVGKTKLNLYWNLIYTVIFSSCLLLAVNWGIVWVARAVLICQLLTPIFTIWAIRYVFK</sequence>
<feature type="transmembrane region" description="Helical" evidence="7">
    <location>
        <begin position="302"/>
        <end position="321"/>
    </location>
</feature>
<feature type="transmembrane region" description="Helical" evidence="7">
    <location>
        <begin position="367"/>
        <end position="386"/>
    </location>
</feature>
<evidence type="ECO:0000313" key="9">
    <source>
        <dbReference type="Proteomes" id="UP000176944"/>
    </source>
</evidence>
<comment type="subcellular location">
    <subcellularLocation>
        <location evidence="1">Cell membrane</location>
        <topology evidence="1">Multi-pass membrane protein</topology>
    </subcellularLocation>
</comment>
<dbReference type="AlphaFoldDB" id="A0A1D9G1Z5"/>
<dbReference type="InterPro" id="IPR050833">
    <property type="entry name" value="Poly_Biosynth_Transport"/>
</dbReference>
<evidence type="ECO:0000256" key="2">
    <source>
        <dbReference type="ARBA" id="ARBA00007430"/>
    </source>
</evidence>
<feature type="transmembrane region" description="Helical" evidence="7">
    <location>
        <begin position="91"/>
        <end position="114"/>
    </location>
</feature>
<dbReference type="Pfam" id="PF13440">
    <property type="entry name" value="Polysacc_synt_3"/>
    <property type="match status" value="1"/>
</dbReference>
<dbReference type="EMBL" id="CP017708">
    <property type="protein sequence ID" value="AOY81440.1"/>
    <property type="molecule type" value="Genomic_DNA"/>
</dbReference>
<keyword evidence="5 7" id="KW-1133">Transmembrane helix</keyword>
<evidence type="ECO:0000256" key="6">
    <source>
        <dbReference type="ARBA" id="ARBA00023136"/>
    </source>
</evidence>
<feature type="transmembrane region" description="Helical" evidence="7">
    <location>
        <begin position="238"/>
        <end position="257"/>
    </location>
</feature>
<dbReference type="Proteomes" id="UP000176944">
    <property type="component" value="Chromosome"/>
</dbReference>
<dbReference type="CDD" id="cd13127">
    <property type="entry name" value="MATE_tuaB_like"/>
    <property type="match status" value="1"/>
</dbReference>
<feature type="transmembrane region" description="Helical" evidence="7">
    <location>
        <begin position="120"/>
        <end position="140"/>
    </location>
</feature>
<reference evidence="9" key="1">
    <citation type="submission" date="2016-10" db="EMBL/GenBank/DDBJ databases">
        <title>Comparative genomics uncovers the prolific and rare metabolic potential of the cyanobacterial genus Moorea.</title>
        <authorList>
            <person name="Leao T."/>
            <person name="Castelao G."/>
            <person name="Korobeynikov A."/>
            <person name="Monroe E.A."/>
            <person name="Podell S."/>
            <person name="Glukhov E."/>
            <person name="Allen E."/>
            <person name="Gerwick W.H."/>
            <person name="Gerwick L."/>
        </authorList>
    </citation>
    <scope>NUCLEOTIDE SEQUENCE [LARGE SCALE GENOMIC DNA]</scope>
    <source>
        <strain evidence="9">JHB</strain>
    </source>
</reference>
<feature type="transmembrane region" description="Helical" evidence="7">
    <location>
        <begin position="392"/>
        <end position="412"/>
    </location>
</feature>
<accession>A0A1D9G1Z5</accession>
<proteinExistence type="inferred from homology"/>
<keyword evidence="3" id="KW-1003">Cell membrane</keyword>
<gene>
    <name evidence="8" type="ORF">BJP36_17510</name>
</gene>
<evidence type="ECO:0000256" key="3">
    <source>
        <dbReference type="ARBA" id="ARBA00022475"/>
    </source>
</evidence>
<keyword evidence="6 7" id="KW-0472">Membrane</keyword>